<evidence type="ECO:0000256" key="4">
    <source>
        <dbReference type="ARBA" id="ARBA00023157"/>
    </source>
</evidence>
<organism evidence="9 10">
    <name type="scientific">Candidozyma auris</name>
    <name type="common">Yeast</name>
    <name type="synonym">Candida auris</name>
    <dbReference type="NCBI Taxonomy" id="498019"/>
    <lineage>
        <taxon>Eukaryota</taxon>
        <taxon>Fungi</taxon>
        <taxon>Dikarya</taxon>
        <taxon>Ascomycota</taxon>
        <taxon>Saccharomycotina</taxon>
        <taxon>Pichiomycetes</taxon>
        <taxon>Metschnikowiaceae</taxon>
        <taxon>Candidozyma</taxon>
    </lineage>
</organism>
<evidence type="ECO:0000313" key="10">
    <source>
        <dbReference type="Proteomes" id="UP000037122"/>
    </source>
</evidence>
<evidence type="ECO:0000256" key="1">
    <source>
        <dbReference type="ARBA" id="ARBA00004613"/>
    </source>
</evidence>
<evidence type="ECO:0000259" key="8">
    <source>
        <dbReference type="PROSITE" id="PS52012"/>
    </source>
</evidence>
<name>A0A0L0NWT9_CANAR</name>
<dbReference type="VEuPathDB" id="FungiDB:CJI97_004534"/>
<feature type="disulfide bond" evidence="5">
    <location>
        <begin position="58"/>
        <end position="65"/>
    </location>
</feature>
<feature type="compositionally biased region" description="Low complexity" evidence="6">
    <location>
        <begin position="184"/>
        <end position="194"/>
    </location>
</feature>
<feature type="chain" id="PRO_5012655646" description="CFEM domain-containing protein" evidence="7">
    <location>
        <begin position="16"/>
        <end position="235"/>
    </location>
</feature>
<dbReference type="GO" id="GO:0005576">
    <property type="term" value="C:extracellular region"/>
    <property type="evidence" value="ECO:0007669"/>
    <property type="project" value="UniProtKB-SubCell"/>
</dbReference>
<gene>
    <name evidence="9" type="ORF">QG37_04386</name>
</gene>
<feature type="disulfide bond" evidence="5">
    <location>
        <begin position="44"/>
        <end position="84"/>
    </location>
</feature>
<feature type="signal peptide" evidence="7">
    <location>
        <begin position="1"/>
        <end position="15"/>
    </location>
</feature>
<keyword evidence="5" id="KW-0479">Metal-binding</keyword>
<protein>
    <recommendedName>
        <fullName evidence="8">CFEM domain-containing protein</fullName>
    </recommendedName>
</protein>
<evidence type="ECO:0000256" key="2">
    <source>
        <dbReference type="ARBA" id="ARBA00022525"/>
    </source>
</evidence>
<evidence type="ECO:0000256" key="3">
    <source>
        <dbReference type="ARBA" id="ARBA00022729"/>
    </source>
</evidence>
<feature type="region of interest" description="Disordered" evidence="6">
    <location>
        <begin position="184"/>
        <end position="205"/>
    </location>
</feature>
<evidence type="ECO:0000313" key="9">
    <source>
        <dbReference type="EMBL" id="KND98494.1"/>
    </source>
</evidence>
<feature type="binding site" description="axial binding residue" evidence="5">
    <location>
        <position position="62"/>
    </location>
    <ligand>
        <name>heme</name>
        <dbReference type="ChEBI" id="CHEBI:30413"/>
    </ligand>
    <ligandPart>
        <name>Fe</name>
        <dbReference type="ChEBI" id="CHEBI:18248"/>
    </ligandPart>
</feature>
<dbReference type="Pfam" id="PF05730">
    <property type="entry name" value="CFEM"/>
    <property type="match status" value="1"/>
</dbReference>
<keyword evidence="5" id="KW-0349">Heme</keyword>
<feature type="domain" description="CFEM" evidence="8">
    <location>
        <begin position="16"/>
        <end position="125"/>
    </location>
</feature>
<proteinExistence type="predicted"/>
<reference evidence="10" key="1">
    <citation type="journal article" date="2015" name="BMC Genomics">
        <title>Draft genome of a commonly misdiagnosed multidrug resistant pathogen Candida auris.</title>
        <authorList>
            <person name="Chatterjee S."/>
            <person name="Alampalli S.V."/>
            <person name="Nageshan R.K."/>
            <person name="Chettiar S.T."/>
            <person name="Joshi S."/>
            <person name="Tatu U.S."/>
        </authorList>
    </citation>
    <scope>NUCLEOTIDE SEQUENCE [LARGE SCALE GENOMIC DNA]</scope>
    <source>
        <strain evidence="10">6684</strain>
    </source>
</reference>
<evidence type="ECO:0000256" key="7">
    <source>
        <dbReference type="SAM" id="SignalP"/>
    </source>
</evidence>
<dbReference type="SMART" id="SM00747">
    <property type="entry name" value="CFEM"/>
    <property type="match status" value="1"/>
</dbReference>
<dbReference type="InterPro" id="IPR008427">
    <property type="entry name" value="Extracellular_membr_CFEM_dom"/>
</dbReference>
<keyword evidence="5" id="KW-0408">Iron</keyword>
<dbReference type="VEuPathDB" id="FungiDB:B9J08_004469"/>
<dbReference type="VEuPathDB" id="FungiDB:QG37_04386"/>
<dbReference type="AlphaFoldDB" id="A0A0L0NWT9"/>
<dbReference type="PROSITE" id="PS52012">
    <property type="entry name" value="CFEM"/>
    <property type="match status" value="1"/>
</dbReference>
<keyword evidence="2" id="KW-0964">Secreted</keyword>
<dbReference type="Proteomes" id="UP000037122">
    <property type="component" value="Unassembled WGS sequence"/>
</dbReference>
<feature type="disulfide bond" evidence="5">
    <location>
        <begin position="67"/>
        <end position="100"/>
    </location>
</feature>
<keyword evidence="3 7" id="KW-0732">Signal</keyword>
<dbReference type="EMBL" id="LGST01000031">
    <property type="protein sequence ID" value="KND98494.1"/>
    <property type="molecule type" value="Genomic_DNA"/>
</dbReference>
<dbReference type="GO" id="GO:0046872">
    <property type="term" value="F:metal ion binding"/>
    <property type="evidence" value="ECO:0007669"/>
    <property type="project" value="UniProtKB-UniRule"/>
</dbReference>
<dbReference type="VEuPathDB" id="FungiDB:CJI96_0005490"/>
<feature type="disulfide bond" evidence="5">
    <location>
        <begin position="48"/>
        <end position="79"/>
    </location>
</feature>
<comment type="subcellular location">
    <subcellularLocation>
        <location evidence="1">Secreted</location>
    </subcellularLocation>
</comment>
<dbReference type="VEuPathDB" id="FungiDB:CJJ07_000324"/>
<keyword evidence="4 5" id="KW-1015">Disulfide bond</keyword>
<comment type="caution">
    <text evidence="9">The sequence shown here is derived from an EMBL/GenBank/DDBJ whole genome shotgun (WGS) entry which is preliminary data.</text>
</comment>
<accession>A0A0L0NWT9</accession>
<sequence>MQILPVFALAALVSAGQWDTYPKVPKSASINGFADPIYEKLPSCAKECVKVTTKITPCPYWDTGCFCVMPQWSGMVGSCFAEKCKGSDVASATSLAYSLCEKVGANIWMMPASVSTQLSEAAGTWQVAAATTKSSDFGDGAKLSSVVASAEKAEKTESKSSLAESLAAVPASLGSSGAAAATSGTSGAAGANSTGTGGSGSANSSSSSSVGSGATYVQGTSVLAFILLAVVSAMS</sequence>
<evidence type="ECO:0000256" key="6">
    <source>
        <dbReference type="SAM" id="MobiDB-lite"/>
    </source>
</evidence>
<evidence type="ECO:0000256" key="5">
    <source>
        <dbReference type="PROSITE-ProRule" id="PRU01356"/>
    </source>
</evidence>
<dbReference type="VEuPathDB" id="FungiDB:CJJ09_004942"/>